<protein>
    <recommendedName>
        <fullName evidence="3">PGG domain-containing protein</fullName>
    </recommendedName>
</protein>
<dbReference type="InterPro" id="IPR036770">
    <property type="entry name" value="Ankyrin_rpt-contain_sf"/>
</dbReference>
<keyword evidence="2" id="KW-0472">Membrane</keyword>
<dbReference type="Proteomes" id="UP001206925">
    <property type="component" value="Unassembled WGS sequence"/>
</dbReference>
<proteinExistence type="predicted"/>
<sequence length="511" mass="57302">MTKETGSQPAPTSESKSLGQEQQLHQIIIHPASTSTLPKLKLPRLDLIEGPRDKYLRIGVPLYEASVRCDWNAAKAIFDKYPQMELVKCSITENNETALHVAASLKRSNKQVGNFVQNLVALMTEDDLELENSDGDTALLLAAAAGNIQAVKIMVNRNSALLTIPGKKGMMPLIVAAMYGNYNVVKFLYGSRLLSAADGWNNGNRGWLLEKCVEADMFDVALEIVKKHRRLGRLGSGNIVESGNILGALARKPYAFYVTKPNIIKRIMTPAFALIGLRIEAYEKESEALQLLKFIWAYIAKSPKEDIDVILNGLADPVVDSVDSTDSQRRQYSSRLMFIAAEMGNTTFLVELIRRYPDLTWKVNDHNMSIFHIAVKYRHEGIYNLLYEIGSMRDSITHLRDENLNTMLHLAGKKTTKVRPTDVSGPALQMQRELLWFKEVKSMIPPYYRELKNKDGQTPHDLFTKEHKKLIKEGEKWLKDTSSQCMVVAALIATIAFAAAFTIPGGYNQTD</sequence>
<dbReference type="Pfam" id="PF12796">
    <property type="entry name" value="Ank_2"/>
    <property type="match status" value="1"/>
</dbReference>
<reference evidence="4" key="1">
    <citation type="submission" date="2022-06" db="EMBL/GenBank/DDBJ databases">
        <title>Uncovering the hologenomic basis of an extraordinary plant invasion.</title>
        <authorList>
            <person name="Bieker V.C."/>
            <person name="Martin M.D."/>
            <person name="Gilbert T."/>
            <person name="Hodgins K."/>
            <person name="Battlay P."/>
            <person name="Petersen B."/>
            <person name="Wilson J."/>
        </authorList>
    </citation>
    <scope>NUCLEOTIDE SEQUENCE</scope>
    <source>
        <strain evidence="4">AA19_3_7</strain>
        <tissue evidence="4">Leaf</tissue>
    </source>
</reference>
<keyword evidence="2" id="KW-1133">Transmembrane helix</keyword>
<dbReference type="GO" id="GO:0016020">
    <property type="term" value="C:membrane"/>
    <property type="evidence" value="ECO:0007669"/>
    <property type="project" value="TreeGrafter"/>
</dbReference>
<evidence type="ECO:0000313" key="4">
    <source>
        <dbReference type="EMBL" id="KAI7742137.1"/>
    </source>
</evidence>
<dbReference type="AlphaFoldDB" id="A0AAD5GGZ4"/>
<comment type="caution">
    <text evidence="4">The sequence shown here is derived from an EMBL/GenBank/DDBJ whole genome shotgun (WGS) entry which is preliminary data.</text>
</comment>
<dbReference type="EMBL" id="JAMZMK010008067">
    <property type="protein sequence ID" value="KAI7742137.1"/>
    <property type="molecule type" value="Genomic_DNA"/>
</dbReference>
<feature type="non-terminal residue" evidence="4">
    <location>
        <position position="511"/>
    </location>
</feature>
<gene>
    <name evidence="4" type="ORF">M8C21_032182</name>
</gene>
<accession>A0AAD5GGZ4</accession>
<dbReference type="SMART" id="SM00248">
    <property type="entry name" value="ANK"/>
    <property type="match status" value="5"/>
</dbReference>
<evidence type="ECO:0000256" key="2">
    <source>
        <dbReference type="SAM" id="Phobius"/>
    </source>
</evidence>
<evidence type="ECO:0000259" key="3">
    <source>
        <dbReference type="Pfam" id="PF13962"/>
    </source>
</evidence>
<keyword evidence="2" id="KW-0812">Transmembrane</keyword>
<dbReference type="InterPro" id="IPR002110">
    <property type="entry name" value="Ankyrin_rpt"/>
</dbReference>
<dbReference type="PANTHER" id="PTHR24177">
    <property type="entry name" value="CASKIN"/>
    <property type="match status" value="1"/>
</dbReference>
<feature type="domain" description="PGG" evidence="3">
    <location>
        <begin position="475"/>
        <end position="510"/>
    </location>
</feature>
<dbReference type="PANTHER" id="PTHR24177:SF472">
    <property type="entry name" value="PGG DOMAIN-CONTAINING PROTEIN"/>
    <property type="match status" value="1"/>
</dbReference>
<dbReference type="Pfam" id="PF13962">
    <property type="entry name" value="PGG"/>
    <property type="match status" value="1"/>
</dbReference>
<feature type="region of interest" description="Disordered" evidence="1">
    <location>
        <begin position="1"/>
        <end position="21"/>
    </location>
</feature>
<dbReference type="Gene3D" id="1.25.40.20">
    <property type="entry name" value="Ankyrin repeat-containing domain"/>
    <property type="match status" value="2"/>
</dbReference>
<keyword evidence="5" id="KW-1185">Reference proteome</keyword>
<organism evidence="4 5">
    <name type="scientific">Ambrosia artemisiifolia</name>
    <name type="common">Common ragweed</name>
    <dbReference type="NCBI Taxonomy" id="4212"/>
    <lineage>
        <taxon>Eukaryota</taxon>
        <taxon>Viridiplantae</taxon>
        <taxon>Streptophyta</taxon>
        <taxon>Embryophyta</taxon>
        <taxon>Tracheophyta</taxon>
        <taxon>Spermatophyta</taxon>
        <taxon>Magnoliopsida</taxon>
        <taxon>eudicotyledons</taxon>
        <taxon>Gunneridae</taxon>
        <taxon>Pentapetalae</taxon>
        <taxon>asterids</taxon>
        <taxon>campanulids</taxon>
        <taxon>Asterales</taxon>
        <taxon>Asteraceae</taxon>
        <taxon>Asteroideae</taxon>
        <taxon>Heliantheae alliance</taxon>
        <taxon>Heliantheae</taxon>
        <taxon>Ambrosia</taxon>
    </lineage>
</organism>
<evidence type="ECO:0000256" key="1">
    <source>
        <dbReference type="SAM" id="MobiDB-lite"/>
    </source>
</evidence>
<dbReference type="SUPFAM" id="SSF48403">
    <property type="entry name" value="Ankyrin repeat"/>
    <property type="match status" value="2"/>
</dbReference>
<dbReference type="InterPro" id="IPR026961">
    <property type="entry name" value="PGG_dom"/>
</dbReference>
<name>A0AAD5GGZ4_AMBAR</name>
<evidence type="ECO:0000313" key="5">
    <source>
        <dbReference type="Proteomes" id="UP001206925"/>
    </source>
</evidence>
<feature type="transmembrane region" description="Helical" evidence="2">
    <location>
        <begin position="486"/>
        <end position="507"/>
    </location>
</feature>